<dbReference type="KEGG" id="pxi:J5O05_20630"/>
<name>A0A975DKA2_9GAMM</name>
<feature type="domain" description="NIPSNAP" evidence="1">
    <location>
        <begin position="11"/>
        <end position="105"/>
    </location>
</feature>
<dbReference type="SUPFAM" id="SSF54909">
    <property type="entry name" value="Dimeric alpha+beta barrel"/>
    <property type="match status" value="1"/>
</dbReference>
<gene>
    <name evidence="2" type="ORF">J5O05_20630</name>
</gene>
<sequence>METTRLKITCFIEYQIDPFKLDCFEQYADNWSKIIPQCGGELLGYFLPHEGTNNKAFGLISFDSLANYESYRRRLHVSEQGQCNFNFAQTERFIVSERRTFLRPVLSTYLQSPKGENI</sequence>
<dbReference type="Proteomes" id="UP000664904">
    <property type="component" value="Plasmid unnamed5"/>
</dbReference>
<dbReference type="Gene3D" id="3.30.70.100">
    <property type="match status" value="1"/>
</dbReference>
<dbReference type="InterPro" id="IPR012577">
    <property type="entry name" value="NIPSNAP"/>
</dbReference>
<keyword evidence="3" id="KW-1185">Reference proteome</keyword>
<organism evidence="2 3">
    <name type="scientific">Pseudoalteromonas xiamenensis</name>
    <dbReference type="NCBI Taxonomy" id="882626"/>
    <lineage>
        <taxon>Bacteria</taxon>
        <taxon>Pseudomonadati</taxon>
        <taxon>Pseudomonadota</taxon>
        <taxon>Gammaproteobacteria</taxon>
        <taxon>Alteromonadales</taxon>
        <taxon>Pseudoalteromonadaceae</taxon>
        <taxon>Pseudoalteromonas</taxon>
    </lineage>
</organism>
<proteinExistence type="predicted"/>
<keyword evidence="2" id="KW-0614">Plasmid</keyword>
<accession>A0A975DKA2</accession>
<evidence type="ECO:0000313" key="3">
    <source>
        <dbReference type="Proteomes" id="UP000664904"/>
    </source>
</evidence>
<evidence type="ECO:0000259" key="1">
    <source>
        <dbReference type="Pfam" id="PF07978"/>
    </source>
</evidence>
<dbReference type="RefSeq" id="WP_208844818.1">
    <property type="nucleotide sequence ID" value="NZ_CP072135.1"/>
</dbReference>
<evidence type="ECO:0000313" key="2">
    <source>
        <dbReference type="EMBL" id="QTH73199.1"/>
    </source>
</evidence>
<dbReference type="AlphaFoldDB" id="A0A975DKA2"/>
<dbReference type="InterPro" id="IPR011008">
    <property type="entry name" value="Dimeric_a/b-barrel"/>
</dbReference>
<reference evidence="2" key="1">
    <citation type="submission" date="2021-03" db="EMBL/GenBank/DDBJ databases">
        <title>Complete Genome of Pseudoalteromonas xiamenensis STKMTI.2, a new potential marine bacterium producing anti-Vibrio compounds.</title>
        <authorList>
            <person name="Handayani D.P."/>
            <person name="Isnansetyo A."/>
            <person name="Istiqomah I."/>
            <person name="Jumina J."/>
        </authorList>
    </citation>
    <scope>NUCLEOTIDE SEQUENCE</scope>
    <source>
        <strain evidence="2">STKMTI.2</strain>
        <plasmid evidence="2">unnamed5</plasmid>
    </source>
</reference>
<dbReference type="EMBL" id="CP072135">
    <property type="protein sequence ID" value="QTH73199.1"/>
    <property type="molecule type" value="Genomic_DNA"/>
</dbReference>
<dbReference type="Pfam" id="PF07978">
    <property type="entry name" value="NIPSNAP"/>
    <property type="match status" value="1"/>
</dbReference>
<protein>
    <submittedName>
        <fullName evidence="2">NIPSNAP family protein</fullName>
    </submittedName>
</protein>
<geneLocation type="plasmid" evidence="2 3">
    <name>unnamed5</name>
</geneLocation>